<dbReference type="OrthoDB" id="9793784at2"/>
<name>W0LEC6_9GAMM</name>
<evidence type="ECO:0000256" key="12">
    <source>
        <dbReference type="ARBA" id="ARBA00037975"/>
    </source>
</evidence>
<reference evidence="15 16" key="1">
    <citation type="submission" date="2014-01" db="EMBL/GenBank/DDBJ databases">
        <title>Isolation of Serratia multitudinisentens RB-25 from Ex-Landfill site.</title>
        <authorList>
            <person name="Robson E.H.J."/>
        </authorList>
    </citation>
    <scope>NUCLEOTIDE SEQUENCE [LARGE SCALE GENOMIC DNA]</scope>
    <source>
        <strain evidence="15 16">RB-25</strain>
    </source>
</reference>
<evidence type="ECO:0000259" key="14">
    <source>
        <dbReference type="Pfam" id="PF01292"/>
    </source>
</evidence>
<evidence type="ECO:0000256" key="13">
    <source>
        <dbReference type="SAM" id="Phobius"/>
    </source>
</evidence>
<dbReference type="GO" id="GO:0005886">
    <property type="term" value="C:plasma membrane"/>
    <property type="evidence" value="ECO:0007669"/>
    <property type="project" value="UniProtKB-SubCell"/>
</dbReference>
<evidence type="ECO:0000256" key="6">
    <source>
        <dbReference type="ARBA" id="ARBA00022692"/>
    </source>
</evidence>
<dbReference type="GO" id="GO:0009055">
    <property type="term" value="F:electron transfer activity"/>
    <property type="evidence" value="ECO:0007669"/>
    <property type="project" value="InterPro"/>
</dbReference>
<feature type="transmembrane region" description="Helical" evidence="13">
    <location>
        <begin position="12"/>
        <end position="36"/>
    </location>
</feature>
<evidence type="ECO:0000256" key="10">
    <source>
        <dbReference type="ARBA" id="ARBA00023004"/>
    </source>
</evidence>
<keyword evidence="8" id="KW-0249">Electron transport</keyword>
<dbReference type="Proteomes" id="UP000019030">
    <property type="component" value="Chromosome"/>
</dbReference>
<keyword evidence="6 13" id="KW-0812">Transmembrane</keyword>
<dbReference type="InterPro" id="IPR011577">
    <property type="entry name" value="Cyt_b561_bac/Ni-Hgenase"/>
</dbReference>
<feature type="transmembrane region" description="Helical" evidence="13">
    <location>
        <begin position="144"/>
        <end position="164"/>
    </location>
</feature>
<keyword evidence="9 13" id="KW-1133">Transmembrane helix</keyword>
<organism evidence="15 16">
    <name type="scientific">Chania multitudinisentens RB-25</name>
    <dbReference type="NCBI Taxonomy" id="1441930"/>
    <lineage>
        <taxon>Bacteria</taxon>
        <taxon>Pseudomonadati</taxon>
        <taxon>Pseudomonadota</taxon>
        <taxon>Gammaproteobacteria</taxon>
        <taxon>Enterobacterales</taxon>
        <taxon>Yersiniaceae</taxon>
        <taxon>Chania</taxon>
    </lineage>
</organism>
<keyword evidence="16" id="KW-1185">Reference proteome</keyword>
<keyword evidence="11 13" id="KW-0472">Membrane</keyword>
<comment type="similarity">
    <text evidence="12">Belongs to the cytochrome b561 family.</text>
</comment>
<evidence type="ECO:0000256" key="8">
    <source>
        <dbReference type="ARBA" id="ARBA00022982"/>
    </source>
</evidence>
<dbReference type="InterPro" id="IPR016174">
    <property type="entry name" value="Di-haem_cyt_TM"/>
</dbReference>
<proteinExistence type="inferred from homology"/>
<accession>W0LEC6</accession>
<dbReference type="RefSeq" id="WP_024913224.1">
    <property type="nucleotide sequence ID" value="NZ_CP007044.2"/>
</dbReference>
<feature type="transmembrane region" description="Helical" evidence="13">
    <location>
        <begin position="90"/>
        <end position="111"/>
    </location>
</feature>
<dbReference type="AlphaFoldDB" id="W0LEC6"/>
<dbReference type="PANTHER" id="PTHR30529">
    <property type="entry name" value="CYTOCHROME B561"/>
    <property type="match status" value="1"/>
</dbReference>
<dbReference type="GO" id="GO:0020037">
    <property type="term" value="F:heme binding"/>
    <property type="evidence" value="ECO:0007669"/>
    <property type="project" value="TreeGrafter"/>
</dbReference>
<feature type="transmembrane region" description="Helical" evidence="13">
    <location>
        <begin position="51"/>
        <end position="69"/>
    </location>
</feature>
<dbReference type="HOGENOM" id="CLU_095321_4_1_6"/>
<dbReference type="PANTHER" id="PTHR30529:SF1">
    <property type="entry name" value="CYTOCHROME B561 HOMOLOG 2"/>
    <property type="match status" value="1"/>
</dbReference>
<dbReference type="EMBL" id="CP007044">
    <property type="protein sequence ID" value="AHG22218.1"/>
    <property type="molecule type" value="Genomic_DNA"/>
</dbReference>
<evidence type="ECO:0000313" key="16">
    <source>
        <dbReference type="Proteomes" id="UP000019030"/>
    </source>
</evidence>
<dbReference type="STRING" id="1441930.Z042_23375"/>
<dbReference type="Gene3D" id="1.20.950.20">
    <property type="entry name" value="Transmembrane di-heme cytochromes, Chain C"/>
    <property type="match status" value="1"/>
</dbReference>
<protein>
    <submittedName>
        <fullName evidence="15">Cytochrome B561</fullName>
    </submittedName>
</protein>
<feature type="domain" description="Cytochrome b561 bacterial/Ni-hydrogenase" evidence="14">
    <location>
        <begin position="9"/>
        <end position="180"/>
    </location>
</feature>
<evidence type="ECO:0000256" key="9">
    <source>
        <dbReference type="ARBA" id="ARBA00022989"/>
    </source>
</evidence>
<comment type="cofactor">
    <cofactor evidence="1">
        <name>heme b</name>
        <dbReference type="ChEBI" id="CHEBI:60344"/>
    </cofactor>
</comment>
<reference evidence="15 16" key="2">
    <citation type="submission" date="2015-03" db="EMBL/GenBank/DDBJ databases">
        <authorList>
            <person name="Chan K.-G."/>
        </authorList>
    </citation>
    <scope>NUCLEOTIDE SEQUENCE [LARGE SCALE GENOMIC DNA]</scope>
    <source>
        <strain evidence="15 16">RB-25</strain>
    </source>
</reference>
<keyword evidence="5" id="KW-0349">Heme</keyword>
<evidence type="ECO:0000256" key="3">
    <source>
        <dbReference type="ARBA" id="ARBA00022448"/>
    </source>
</evidence>
<sequence>MLWKNTTERFGHISILIHWLVALSVYGLFALGLWMVTLGYYDVWYHQAPEIHKSIGILLFIIMIVRVVWRFISPPPKPLASYSRFTRINAVLAHIALYVVLFGILISGYLISTADGQAISVFGWFDVPASVTDIAQQADTAGTIHLYLAWAVVVLSVLHALAAFKHHFVDRDVTLKRMLGRSAD</sequence>
<evidence type="ECO:0000256" key="1">
    <source>
        <dbReference type="ARBA" id="ARBA00001970"/>
    </source>
</evidence>
<evidence type="ECO:0000313" key="15">
    <source>
        <dbReference type="EMBL" id="AHG22218.1"/>
    </source>
</evidence>
<gene>
    <name evidence="15" type="ORF">Z042_23375</name>
</gene>
<dbReference type="PATRIC" id="fig|1441930.4.peg.4620"/>
<dbReference type="GO" id="GO:0046872">
    <property type="term" value="F:metal ion binding"/>
    <property type="evidence" value="ECO:0007669"/>
    <property type="project" value="UniProtKB-KW"/>
</dbReference>
<dbReference type="eggNOG" id="COG3038">
    <property type="taxonomic scope" value="Bacteria"/>
</dbReference>
<dbReference type="SUPFAM" id="SSF81342">
    <property type="entry name" value="Transmembrane di-heme cytochromes"/>
    <property type="match status" value="1"/>
</dbReference>
<dbReference type="GO" id="GO:0022904">
    <property type="term" value="P:respiratory electron transport chain"/>
    <property type="evidence" value="ECO:0007669"/>
    <property type="project" value="InterPro"/>
</dbReference>
<dbReference type="InterPro" id="IPR052168">
    <property type="entry name" value="Cytochrome_b561_oxidase"/>
</dbReference>
<comment type="subcellular location">
    <subcellularLocation>
        <location evidence="2">Cell membrane</location>
        <topology evidence="2">Multi-pass membrane protein</topology>
    </subcellularLocation>
</comment>
<evidence type="ECO:0000256" key="11">
    <source>
        <dbReference type="ARBA" id="ARBA00023136"/>
    </source>
</evidence>
<keyword evidence="3" id="KW-0813">Transport</keyword>
<evidence type="ECO:0000256" key="5">
    <source>
        <dbReference type="ARBA" id="ARBA00022617"/>
    </source>
</evidence>
<keyword evidence="7" id="KW-0479">Metal-binding</keyword>
<keyword evidence="4" id="KW-1003">Cell membrane</keyword>
<dbReference type="Pfam" id="PF01292">
    <property type="entry name" value="Ni_hydr_CYTB"/>
    <property type="match status" value="1"/>
</dbReference>
<keyword evidence="10" id="KW-0408">Iron</keyword>
<evidence type="ECO:0000256" key="2">
    <source>
        <dbReference type="ARBA" id="ARBA00004651"/>
    </source>
</evidence>
<evidence type="ECO:0000256" key="4">
    <source>
        <dbReference type="ARBA" id="ARBA00022475"/>
    </source>
</evidence>
<evidence type="ECO:0000256" key="7">
    <source>
        <dbReference type="ARBA" id="ARBA00022723"/>
    </source>
</evidence>
<dbReference type="KEGG" id="sfo:Z042_23375"/>